<dbReference type="RefSeq" id="WP_061333919.1">
    <property type="nucleotide sequence ID" value="NZ_LOCO01000041.1"/>
</dbReference>
<organism evidence="1 2">
    <name type="scientific">Marinobacter excellens LAMA 842</name>
    <dbReference type="NCBI Taxonomy" id="1306954"/>
    <lineage>
        <taxon>Bacteria</taxon>
        <taxon>Pseudomonadati</taxon>
        <taxon>Pseudomonadota</taxon>
        <taxon>Gammaproteobacteria</taxon>
        <taxon>Pseudomonadales</taxon>
        <taxon>Marinobacteraceae</taxon>
        <taxon>Marinobacter</taxon>
    </lineage>
</organism>
<reference evidence="2" key="1">
    <citation type="submission" date="2015-12" db="EMBL/GenBank/DDBJ databases">
        <authorList>
            <person name="Lima A."/>
            <person name="Farahani Zayas N."/>
            <person name="Castro Da Silva M.A."/>
            <person name="Cabral A."/>
            <person name="Pessatti M.L."/>
        </authorList>
    </citation>
    <scope>NUCLEOTIDE SEQUENCE [LARGE SCALE GENOMIC DNA]</scope>
    <source>
        <strain evidence="2">LAMA 842</strain>
    </source>
</reference>
<evidence type="ECO:0008006" key="3">
    <source>
        <dbReference type="Google" id="ProtNLM"/>
    </source>
</evidence>
<dbReference type="PATRIC" id="fig|1306954.6.peg.3146"/>
<name>A0A137S1M3_9GAMM</name>
<evidence type="ECO:0000313" key="2">
    <source>
        <dbReference type="Proteomes" id="UP000070282"/>
    </source>
</evidence>
<dbReference type="Proteomes" id="UP000070282">
    <property type="component" value="Unassembled WGS sequence"/>
</dbReference>
<dbReference type="EMBL" id="LOCO01000041">
    <property type="protein sequence ID" value="KXO06333.1"/>
    <property type="molecule type" value="Genomic_DNA"/>
</dbReference>
<keyword evidence="2" id="KW-1185">Reference proteome</keyword>
<proteinExistence type="predicted"/>
<protein>
    <recommendedName>
        <fullName evidence="3">Rho-specific inhibitor of transcription termination (YaeO)</fullName>
    </recommendedName>
</protein>
<accession>A0A137S1M3</accession>
<comment type="caution">
    <text evidence="1">The sequence shown here is derived from an EMBL/GenBank/DDBJ whole genome shotgun (WGS) entry which is preliminary data.</text>
</comment>
<gene>
    <name evidence="1" type="ORF">J122_4067</name>
</gene>
<sequence length="83" mass="9339">MSVSNPSPAIISWSVQERLREYVRSRQLAEIVYRDPAGQICVVHEVIRDLLSRAGHDFLVLGKGKVVGVEHVIMVDGQRLTKE</sequence>
<dbReference type="AlphaFoldDB" id="A0A137S1M3"/>
<evidence type="ECO:0000313" key="1">
    <source>
        <dbReference type="EMBL" id="KXO06333.1"/>
    </source>
</evidence>